<organism evidence="1 2">
    <name type="scientific">Potamilus streckersoni</name>
    <dbReference type="NCBI Taxonomy" id="2493646"/>
    <lineage>
        <taxon>Eukaryota</taxon>
        <taxon>Metazoa</taxon>
        <taxon>Spiralia</taxon>
        <taxon>Lophotrochozoa</taxon>
        <taxon>Mollusca</taxon>
        <taxon>Bivalvia</taxon>
        <taxon>Autobranchia</taxon>
        <taxon>Heteroconchia</taxon>
        <taxon>Palaeoheterodonta</taxon>
        <taxon>Unionida</taxon>
        <taxon>Unionoidea</taxon>
        <taxon>Unionidae</taxon>
        <taxon>Ambleminae</taxon>
        <taxon>Lampsilini</taxon>
        <taxon>Potamilus</taxon>
    </lineage>
</organism>
<comment type="caution">
    <text evidence="1">The sequence shown here is derived from an EMBL/GenBank/DDBJ whole genome shotgun (WGS) entry which is preliminary data.</text>
</comment>
<protein>
    <recommendedName>
        <fullName evidence="3">RNase H type-1 domain-containing protein</fullName>
    </recommendedName>
</protein>
<evidence type="ECO:0000313" key="2">
    <source>
        <dbReference type="Proteomes" id="UP001195483"/>
    </source>
</evidence>
<reference evidence="1" key="3">
    <citation type="submission" date="2023-05" db="EMBL/GenBank/DDBJ databases">
        <authorList>
            <person name="Smith C.H."/>
        </authorList>
    </citation>
    <scope>NUCLEOTIDE SEQUENCE</scope>
    <source>
        <strain evidence="1">CHS0354</strain>
        <tissue evidence="1">Mantle</tissue>
    </source>
</reference>
<reference evidence="1" key="2">
    <citation type="journal article" date="2021" name="Genome Biol. Evol.">
        <title>Developing a high-quality reference genome for a parasitic bivalve with doubly uniparental inheritance (Bivalvia: Unionida).</title>
        <authorList>
            <person name="Smith C.H."/>
        </authorList>
    </citation>
    <scope>NUCLEOTIDE SEQUENCE</scope>
    <source>
        <strain evidence="1">CHS0354</strain>
        <tissue evidence="1">Mantle</tissue>
    </source>
</reference>
<sequence>MEHFRTELGRGPLQAKLNLIIDPTPWRTHKPTIDFKLKQFGRISSNPWKLLTGAQTIINSDYKIHIHIYTDGLVSRETNRTAAAVVIPKIRIANRLIQRTHLTGVGPIEKPTNLLQQALPIIQELEINHLQIQFIWSPSHIQLPGNELAELDRQEMIIIPTEHSKQELNSIIKKSITDQWQRLWTNSTKGRVFTLDTTQC</sequence>
<keyword evidence="2" id="KW-1185">Reference proteome</keyword>
<name>A0AAE0SBM9_9BIVA</name>
<evidence type="ECO:0000313" key="1">
    <source>
        <dbReference type="EMBL" id="KAK3588852.1"/>
    </source>
</evidence>
<dbReference type="AlphaFoldDB" id="A0AAE0SBM9"/>
<reference evidence="1" key="1">
    <citation type="journal article" date="2021" name="Genome Biol. Evol.">
        <title>A High-Quality Reference Genome for a Parasitic Bivalve with Doubly Uniparental Inheritance (Bivalvia: Unionida).</title>
        <authorList>
            <person name="Smith C.H."/>
        </authorList>
    </citation>
    <scope>NUCLEOTIDE SEQUENCE</scope>
    <source>
        <strain evidence="1">CHS0354</strain>
    </source>
</reference>
<dbReference type="Proteomes" id="UP001195483">
    <property type="component" value="Unassembled WGS sequence"/>
</dbReference>
<proteinExistence type="predicted"/>
<dbReference type="EMBL" id="JAEAOA010002101">
    <property type="protein sequence ID" value="KAK3588852.1"/>
    <property type="molecule type" value="Genomic_DNA"/>
</dbReference>
<evidence type="ECO:0008006" key="3">
    <source>
        <dbReference type="Google" id="ProtNLM"/>
    </source>
</evidence>
<gene>
    <name evidence="1" type="ORF">CHS0354_035994</name>
</gene>
<accession>A0AAE0SBM9</accession>